<comment type="function">
    <text evidence="11">Catalyzes the hydroxylation of L-kynurenine (L-Kyn) to form 3-hydroxy-L-kynurenine (L-3OHKyn). Required for synthesis of quinolinic acid.</text>
</comment>
<dbReference type="GO" id="GO:0071949">
    <property type="term" value="F:FAD binding"/>
    <property type="evidence" value="ECO:0007669"/>
    <property type="project" value="InterPro"/>
</dbReference>
<dbReference type="EC" id="1.14.13.9" evidence="11"/>
<comment type="catalytic activity">
    <reaction evidence="10 11">
        <text>L-kynurenine + NADPH + O2 + H(+) = 3-hydroxy-L-kynurenine + NADP(+) + H2O</text>
        <dbReference type="Rhea" id="RHEA:20545"/>
        <dbReference type="ChEBI" id="CHEBI:15377"/>
        <dbReference type="ChEBI" id="CHEBI:15378"/>
        <dbReference type="ChEBI" id="CHEBI:15379"/>
        <dbReference type="ChEBI" id="CHEBI:57783"/>
        <dbReference type="ChEBI" id="CHEBI:57959"/>
        <dbReference type="ChEBI" id="CHEBI:58125"/>
        <dbReference type="ChEBI" id="CHEBI:58349"/>
        <dbReference type="EC" id="1.14.13.9"/>
    </reaction>
</comment>
<keyword evidence="11 13" id="KW-0472">Membrane</keyword>
<keyword evidence="7 11" id="KW-0560">Oxidoreductase</keyword>
<dbReference type="GO" id="GO:0070189">
    <property type="term" value="P:kynurenine metabolic process"/>
    <property type="evidence" value="ECO:0007669"/>
    <property type="project" value="TreeGrafter"/>
</dbReference>
<protein>
    <recommendedName>
        <fullName evidence="11">Kynurenine 3-monooxygenase</fullName>
        <ecNumber evidence="11">1.14.13.9</ecNumber>
    </recommendedName>
    <alternativeName>
        <fullName evidence="11">Biosynthesis of nicotinic acid protein 4</fullName>
    </alternativeName>
    <alternativeName>
        <fullName evidence="11">Kynurenine 3-hydroxylase</fullName>
    </alternativeName>
</protein>
<comment type="caution">
    <text evidence="15">The sequence shown here is derived from an EMBL/GenBank/DDBJ whole genome shotgun (WGS) entry which is preliminary data.</text>
</comment>
<keyword evidence="9 11" id="KW-0496">Mitochondrion</keyword>
<evidence type="ECO:0000256" key="1">
    <source>
        <dbReference type="ARBA" id="ARBA00001974"/>
    </source>
</evidence>
<dbReference type="InterPro" id="IPR002938">
    <property type="entry name" value="FAD-bd"/>
</dbReference>
<proteinExistence type="inferred from homology"/>
<dbReference type="InterPro" id="IPR036188">
    <property type="entry name" value="FAD/NAD-bd_sf"/>
</dbReference>
<reference evidence="15" key="1">
    <citation type="submission" date="2021-03" db="EMBL/GenBank/DDBJ databases">
        <authorList>
            <person name="Tagirdzhanova G."/>
        </authorList>
    </citation>
    <scope>NUCLEOTIDE SEQUENCE</scope>
</reference>
<dbReference type="AlphaFoldDB" id="A0A8H3EJT8"/>
<evidence type="ECO:0000256" key="9">
    <source>
        <dbReference type="ARBA" id="ARBA00023128"/>
    </source>
</evidence>
<organism evidence="15 16">
    <name type="scientific">Heterodermia speciosa</name>
    <dbReference type="NCBI Taxonomy" id="116794"/>
    <lineage>
        <taxon>Eukaryota</taxon>
        <taxon>Fungi</taxon>
        <taxon>Dikarya</taxon>
        <taxon>Ascomycota</taxon>
        <taxon>Pezizomycotina</taxon>
        <taxon>Lecanoromycetes</taxon>
        <taxon>OSLEUM clade</taxon>
        <taxon>Lecanoromycetidae</taxon>
        <taxon>Caliciales</taxon>
        <taxon>Physciaceae</taxon>
        <taxon>Heterodermia</taxon>
    </lineage>
</organism>
<dbReference type="GO" id="GO:0004502">
    <property type="term" value="F:kynurenine 3-monooxygenase activity"/>
    <property type="evidence" value="ECO:0007669"/>
    <property type="project" value="UniProtKB-UniRule"/>
</dbReference>
<dbReference type="Proteomes" id="UP000664521">
    <property type="component" value="Unassembled WGS sequence"/>
</dbReference>
<keyword evidence="4 11" id="KW-1000">Mitochondrion outer membrane</keyword>
<dbReference type="InterPro" id="IPR027545">
    <property type="entry name" value="Kynurenine_monooxygenase"/>
</dbReference>
<evidence type="ECO:0000256" key="11">
    <source>
        <dbReference type="HAMAP-Rule" id="MF_03018"/>
    </source>
</evidence>
<evidence type="ECO:0000256" key="5">
    <source>
        <dbReference type="ARBA" id="ARBA00022827"/>
    </source>
</evidence>
<evidence type="ECO:0000256" key="2">
    <source>
        <dbReference type="ARBA" id="ARBA00022630"/>
    </source>
</evidence>
<dbReference type="Gene3D" id="3.50.50.60">
    <property type="entry name" value="FAD/NAD(P)-binding domain"/>
    <property type="match status" value="1"/>
</dbReference>
<dbReference type="GO" id="GO:0006569">
    <property type="term" value="P:L-tryptophan catabolic process"/>
    <property type="evidence" value="ECO:0007669"/>
    <property type="project" value="UniProtKB-UniRule"/>
</dbReference>
<gene>
    <name evidence="11 15" type="primary">BNA4</name>
    <name evidence="15" type="ORF">HETSPECPRED_005958</name>
</gene>
<accession>A0A8H3EJT8</accession>
<evidence type="ECO:0000313" key="15">
    <source>
        <dbReference type="EMBL" id="CAF9905818.1"/>
    </source>
</evidence>
<evidence type="ECO:0000256" key="3">
    <source>
        <dbReference type="ARBA" id="ARBA00022642"/>
    </source>
</evidence>
<keyword evidence="13" id="KW-0812">Transmembrane</keyword>
<comment type="similarity">
    <text evidence="11">Belongs to the aromatic-ring hydroxylase family. KMO subfamily.</text>
</comment>
<keyword evidence="16" id="KW-1185">Reference proteome</keyword>
<sequence length="512" mass="57067">MTPGENTQRVVVVGAGPVGALAAIYAATRGDRVEVYELRADLRDPSTTPLNFTKSINLALSERGINAMRTARAGNLLDEVLNETIPMHGRMIHGRRKNDQLFQEPQAYDVHGRFIRAADRAVLNKRLLDALEKMPNVHFFFNHKLIGADFNTNTAWFEKRDRAKRTDHAQNPTSNDGSSSEHEDSISSRAREIAVDFDFLIGADGAHSATRYHLMKYAQLSYQQEYIDALWCEFHIDPRTSDSSFAISPNHLHIWPGSSFMFIAIPSNDKSFTCTLFAPSACFESLSRDPGSSLAEFFASNFPGVCPDLISATDLLQQFRENPHLPLISIKCSPYHYQSSAVILGDAAHAMVPFYGQGMNAGLEDVRVLFDFLDRHGVYNATCPDPAARQQARCEALAAYTKQRTPDAAAINDLALRNYEEMRAGVVSPLYKTRKYVEEKISSYLPFLGFATQYSRISFGNQRYSEVELAVKRQADILVGLGQGTAVAMVVGSLIWLLKGRIRLSYSVFRGS</sequence>
<dbReference type="PANTHER" id="PTHR46028:SF2">
    <property type="entry name" value="KYNURENINE 3-MONOOXYGENASE"/>
    <property type="match status" value="1"/>
</dbReference>
<keyword evidence="3 11" id="KW-0662">Pyridine nucleotide biosynthesis</keyword>
<dbReference type="EMBL" id="CAJPDS010000004">
    <property type="protein sequence ID" value="CAF9905818.1"/>
    <property type="molecule type" value="Genomic_DNA"/>
</dbReference>
<dbReference type="UniPathway" id="UPA00253">
    <property type="reaction ID" value="UER00328"/>
</dbReference>
<keyword evidence="6 11" id="KW-0521">NADP</keyword>
<evidence type="ECO:0000259" key="14">
    <source>
        <dbReference type="Pfam" id="PF01494"/>
    </source>
</evidence>
<feature type="domain" description="FAD-binding" evidence="14">
    <location>
        <begin position="9"/>
        <end position="373"/>
    </location>
</feature>
<evidence type="ECO:0000256" key="10">
    <source>
        <dbReference type="ARBA" id="ARBA00047818"/>
    </source>
</evidence>
<evidence type="ECO:0000313" key="16">
    <source>
        <dbReference type="Proteomes" id="UP000664521"/>
    </source>
</evidence>
<evidence type="ECO:0000256" key="13">
    <source>
        <dbReference type="SAM" id="Phobius"/>
    </source>
</evidence>
<keyword evidence="8 11" id="KW-0503">Monooxygenase</keyword>
<keyword evidence="13" id="KW-1133">Transmembrane helix</keyword>
<comment type="pathway">
    <text evidence="11">Cofactor biosynthesis; NAD(+) biosynthesis; quinolinate from L-kynurenine: step 1/3.</text>
</comment>
<evidence type="ECO:0000256" key="7">
    <source>
        <dbReference type="ARBA" id="ARBA00023002"/>
    </source>
</evidence>
<dbReference type="PRINTS" id="PR00420">
    <property type="entry name" value="RNGMNOXGNASE"/>
</dbReference>
<name>A0A8H3EJT8_9LECA</name>
<evidence type="ECO:0000256" key="12">
    <source>
        <dbReference type="SAM" id="MobiDB-lite"/>
    </source>
</evidence>
<dbReference type="HAMAP" id="MF_01971">
    <property type="entry name" value="Kynurenine_monooxygenase"/>
    <property type="match status" value="1"/>
</dbReference>
<comment type="subcellular location">
    <subcellularLocation>
        <location evidence="11">Mitochondrion outer membrane</location>
    </subcellularLocation>
</comment>
<evidence type="ECO:0000256" key="4">
    <source>
        <dbReference type="ARBA" id="ARBA00022787"/>
    </source>
</evidence>
<dbReference type="GO" id="GO:0019805">
    <property type="term" value="P:quinolinate biosynthetic process"/>
    <property type="evidence" value="ECO:0007669"/>
    <property type="project" value="UniProtKB-UniRule"/>
</dbReference>
<feature type="region of interest" description="Disordered" evidence="12">
    <location>
        <begin position="162"/>
        <end position="185"/>
    </location>
</feature>
<dbReference type="GO" id="GO:0005741">
    <property type="term" value="C:mitochondrial outer membrane"/>
    <property type="evidence" value="ECO:0007669"/>
    <property type="project" value="UniProtKB-SubCell"/>
</dbReference>
<comment type="cofactor">
    <cofactor evidence="1 11">
        <name>FAD</name>
        <dbReference type="ChEBI" id="CHEBI:57692"/>
    </cofactor>
</comment>
<dbReference type="GO" id="GO:0043420">
    <property type="term" value="P:anthranilate metabolic process"/>
    <property type="evidence" value="ECO:0007669"/>
    <property type="project" value="UniProtKB-UniRule"/>
</dbReference>
<dbReference type="PANTHER" id="PTHR46028">
    <property type="entry name" value="KYNURENINE 3-MONOOXYGENASE"/>
    <property type="match status" value="1"/>
</dbReference>
<keyword evidence="2 11" id="KW-0285">Flavoprotein</keyword>
<feature type="transmembrane region" description="Helical" evidence="13">
    <location>
        <begin position="477"/>
        <end position="498"/>
    </location>
</feature>
<keyword evidence="5 11" id="KW-0274">FAD</keyword>
<dbReference type="GO" id="GO:0034354">
    <property type="term" value="P:'de novo' NAD+ biosynthetic process from L-tryptophan"/>
    <property type="evidence" value="ECO:0007669"/>
    <property type="project" value="UniProtKB-UniRule"/>
</dbReference>
<evidence type="ECO:0000256" key="6">
    <source>
        <dbReference type="ARBA" id="ARBA00022857"/>
    </source>
</evidence>
<dbReference type="FunFam" id="3.50.50.60:FF:000129">
    <property type="entry name" value="Kynurenine 3-monooxygenase"/>
    <property type="match status" value="1"/>
</dbReference>
<dbReference type="OrthoDB" id="10053569at2759"/>
<evidence type="ECO:0000256" key="8">
    <source>
        <dbReference type="ARBA" id="ARBA00023033"/>
    </source>
</evidence>
<dbReference type="Pfam" id="PF01494">
    <property type="entry name" value="FAD_binding_3"/>
    <property type="match status" value="1"/>
</dbReference>
<dbReference type="SUPFAM" id="SSF51905">
    <property type="entry name" value="FAD/NAD(P)-binding domain"/>
    <property type="match status" value="1"/>
</dbReference>